<reference evidence="1 2" key="1">
    <citation type="submission" date="2019-06" db="EMBL/GenBank/DDBJ databases">
        <title>Sequencing the genomes of 1000 actinobacteria strains.</title>
        <authorList>
            <person name="Klenk H.-P."/>
        </authorList>
    </citation>
    <scope>NUCLEOTIDE SEQUENCE [LARGE SCALE GENOMIC DNA]</scope>
    <source>
        <strain evidence="1 2">DSM 44826</strain>
    </source>
</reference>
<evidence type="ECO:0000313" key="1">
    <source>
        <dbReference type="EMBL" id="TWF98703.1"/>
    </source>
</evidence>
<accession>A0A561UH71</accession>
<proteinExistence type="predicted"/>
<name>A0A561UH71_9ACTN</name>
<dbReference type="AlphaFoldDB" id="A0A561UH71"/>
<dbReference type="Proteomes" id="UP000317940">
    <property type="component" value="Unassembled WGS sequence"/>
</dbReference>
<keyword evidence="2" id="KW-1185">Reference proteome</keyword>
<protein>
    <submittedName>
        <fullName evidence="1">Uncharacterized protein</fullName>
    </submittedName>
</protein>
<organism evidence="1 2">
    <name type="scientific">Kitasatospora viridis</name>
    <dbReference type="NCBI Taxonomy" id="281105"/>
    <lineage>
        <taxon>Bacteria</taxon>
        <taxon>Bacillati</taxon>
        <taxon>Actinomycetota</taxon>
        <taxon>Actinomycetes</taxon>
        <taxon>Kitasatosporales</taxon>
        <taxon>Streptomycetaceae</taxon>
        <taxon>Kitasatospora</taxon>
    </lineage>
</organism>
<dbReference type="EMBL" id="VIWT01000001">
    <property type="protein sequence ID" value="TWF98703.1"/>
    <property type="molecule type" value="Genomic_DNA"/>
</dbReference>
<gene>
    <name evidence="1" type="ORF">FHX73_112524</name>
</gene>
<comment type="caution">
    <text evidence="1">The sequence shown here is derived from an EMBL/GenBank/DDBJ whole genome shotgun (WGS) entry which is preliminary data.</text>
</comment>
<sequence length="277" mass="30228">MIRGMQLWDTLSPAEQTLVRQALWRSGLAGTVEQYNTGLRWAGAPGAVQRSLGEAEQRVLVPELAAVLVDLAERGLVVVRMRTGMSAAATDPVLTEAELLEVLAEPANWFRRADAAMRFDLDATGIAREWWQDSAVPEEVPDGLPRWDGLTREQQEVLVCASEASGLLTGPFGVLADLPDGLTGAELTDWLDEQLAPLVEFVGRGWLEVRHFATSSGSAYTVVPQAQLRTAFADRELRHDDGDEWGVGFTCVFTYAGLGVWRGSGWGAAWGSTLRFD</sequence>
<evidence type="ECO:0000313" key="2">
    <source>
        <dbReference type="Proteomes" id="UP000317940"/>
    </source>
</evidence>